<organism evidence="2 3">
    <name type="scientific">Dorea formicigenerans</name>
    <dbReference type="NCBI Taxonomy" id="39486"/>
    <lineage>
        <taxon>Bacteria</taxon>
        <taxon>Bacillati</taxon>
        <taxon>Bacillota</taxon>
        <taxon>Clostridia</taxon>
        <taxon>Lachnospirales</taxon>
        <taxon>Lachnospiraceae</taxon>
        <taxon>Dorea</taxon>
    </lineage>
</organism>
<accession>A0A413SEK6</accession>
<evidence type="ECO:0000313" key="2">
    <source>
        <dbReference type="EMBL" id="RHA65666.1"/>
    </source>
</evidence>
<dbReference type="InterPro" id="IPR039552">
    <property type="entry name" value="IS66_C"/>
</dbReference>
<dbReference type="Proteomes" id="UP000285642">
    <property type="component" value="Unassembled WGS sequence"/>
</dbReference>
<dbReference type="EMBL" id="QSFS01000023">
    <property type="protein sequence ID" value="RHA65666.1"/>
    <property type="molecule type" value="Genomic_DNA"/>
</dbReference>
<proteinExistence type="predicted"/>
<name>A0A413SEK6_9FIRM</name>
<protein>
    <recommendedName>
        <fullName evidence="1">Transposase IS66 C-terminal domain-containing protein</fullName>
    </recommendedName>
</protein>
<evidence type="ECO:0000313" key="3">
    <source>
        <dbReference type="Proteomes" id="UP000285642"/>
    </source>
</evidence>
<dbReference type="Pfam" id="PF13817">
    <property type="entry name" value="DDE_Tnp_IS66_C"/>
    <property type="match status" value="1"/>
</dbReference>
<gene>
    <name evidence="2" type="ORF">DW924_15110</name>
</gene>
<reference evidence="2 3" key="1">
    <citation type="submission" date="2018-08" db="EMBL/GenBank/DDBJ databases">
        <title>A genome reference for cultivated species of the human gut microbiota.</title>
        <authorList>
            <person name="Zou Y."/>
            <person name="Xue W."/>
            <person name="Luo G."/>
        </authorList>
    </citation>
    <scope>NUCLEOTIDE SEQUENCE [LARGE SCALE GENOMIC DNA]</scope>
    <source>
        <strain evidence="2 3">AM42-8</strain>
    </source>
</reference>
<dbReference type="AlphaFoldDB" id="A0A413SEK6"/>
<comment type="caution">
    <text evidence="2">The sequence shown here is derived from an EMBL/GenBank/DDBJ whole genome shotgun (WGS) entry which is preliminary data.</text>
</comment>
<evidence type="ECO:0000259" key="1">
    <source>
        <dbReference type="Pfam" id="PF13817"/>
    </source>
</evidence>
<sequence>MDNNAIGSALHSFCLHKHAWKLIDSLDGANASAIICSITETTKANELNPFRYLKYILTVLKEHQDDKKYSFINDILLWSEKLPDICRSKVKTCNL</sequence>
<feature type="domain" description="Transposase IS66 C-terminal" evidence="1">
    <location>
        <begin position="37"/>
        <end position="67"/>
    </location>
</feature>